<dbReference type="Proteomes" id="UP000229081">
    <property type="component" value="Plasmid unnamed"/>
</dbReference>
<evidence type="ECO:0000259" key="3">
    <source>
        <dbReference type="PROSITE" id="PS51462"/>
    </source>
</evidence>
<gene>
    <name evidence="4" type="ORF">CVN68_22875</name>
</gene>
<proteinExistence type="predicted"/>
<dbReference type="PROSITE" id="PS00893">
    <property type="entry name" value="NUDIX_BOX"/>
    <property type="match status" value="1"/>
</dbReference>
<dbReference type="PANTHER" id="PTHR21340:SF7">
    <property type="entry name" value="NUDIX HYDROLASE DOMAIN-CONTAINING PROTEIN"/>
    <property type="match status" value="1"/>
</dbReference>
<dbReference type="InterPro" id="IPR051325">
    <property type="entry name" value="Nudix_hydrolase_domain"/>
</dbReference>
<geneLocation type="plasmid" evidence="4 5">
    <name>unnamed</name>
</geneLocation>
<keyword evidence="4" id="KW-0614">Plasmid</keyword>
<sequence>MTASRSGGILLHRSIGGSTQVLSVHPGGPFWRNKDAGAWQIPKGLIEPYEDAENAARREVAEELGCPIDGAVIALGEVRQAGGKRLVAFAAERDFDPAALVSNVIEINWPPRSGRTLAIPEVDEARWFSLEAAREHILASQAPFLDRLAAALPLADQIPT</sequence>
<dbReference type="KEGG" id="sphc:CVN68_22875"/>
<keyword evidence="2 4" id="KW-0378">Hydrolase</keyword>
<reference evidence="4 5" key="1">
    <citation type="submission" date="2017-11" db="EMBL/GenBank/DDBJ databases">
        <title>Complete genome sequence of Sphingomonas sp. Strain Cra20, a psychrotolerant potential plant growth promoting rhizobacteria.</title>
        <authorList>
            <person name="Luo Y."/>
        </authorList>
    </citation>
    <scope>NUCLEOTIDE SEQUENCE [LARGE SCALE GENOMIC DNA]</scope>
    <source>
        <strain evidence="4 5">Cra20</strain>
        <plasmid evidence="4 5">unnamed</plasmid>
    </source>
</reference>
<dbReference type="InterPro" id="IPR015797">
    <property type="entry name" value="NUDIX_hydrolase-like_dom_sf"/>
</dbReference>
<evidence type="ECO:0000313" key="4">
    <source>
        <dbReference type="EMBL" id="ATY34952.1"/>
    </source>
</evidence>
<dbReference type="CDD" id="cd04662">
    <property type="entry name" value="NUDIX_Hydrolase"/>
    <property type="match status" value="1"/>
</dbReference>
<evidence type="ECO:0000313" key="5">
    <source>
        <dbReference type="Proteomes" id="UP000229081"/>
    </source>
</evidence>
<dbReference type="PROSITE" id="PS51462">
    <property type="entry name" value="NUDIX"/>
    <property type="match status" value="1"/>
</dbReference>
<evidence type="ECO:0000256" key="2">
    <source>
        <dbReference type="ARBA" id="ARBA00022801"/>
    </source>
</evidence>
<comment type="cofactor">
    <cofactor evidence="1">
        <name>Mg(2+)</name>
        <dbReference type="ChEBI" id="CHEBI:18420"/>
    </cofactor>
</comment>
<dbReference type="GO" id="GO:0006754">
    <property type="term" value="P:ATP biosynthetic process"/>
    <property type="evidence" value="ECO:0007669"/>
    <property type="project" value="TreeGrafter"/>
</dbReference>
<dbReference type="EMBL" id="CP024924">
    <property type="protein sequence ID" value="ATY34952.1"/>
    <property type="molecule type" value="Genomic_DNA"/>
</dbReference>
<dbReference type="RefSeq" id="WP_100284737.1">
    <property type="nucleotide sequence ID" value="NZ_CP024924.1"/>
</dbReference>
<feature type="domain" description="Nudix hydrolase" evidence="3">
    <location>
        <begin position="2"/>
        <end position="152"/>
    </location>
</feature>
<evidence type="ECO:0000256" key="1">
    <source>
        <dbReference type="ARBA" id="ARBA00001946"/>
    </source>
</evidence>
<accession>A0A2K8MM53</accession>
<name>A0A2K8MM53_9SPHN</name>
<keyword evidence="5" id="KW-1185">Reference proteome</keyword>
<dbReference type="GO" id="GO:0004081">
    <property type="term" value="F:bis(5'-nucleosyl)-tetraphosphatase (asymmetrical) activity"/>
    <property type="evidence" value="ECO:0007669"/>
    <property type="project" value="TreeGrafter"/>
</dbReference>
<dbReference type="AlphaFoldDB" id="A0A2K8MM53"/>
<dbReference type="PANTHER" id="PTHR21340">
    <property type="entry name" value="DIADENOSINE 5,5-P1,P4-TETRAPHOSPHATE PYROPHOSPHOHYDROLASE MUTT"/>
    <property type="match status" value="1"/>
</dbReference>
<dbReference type="OrthoDB" id="954553at2"/>
<dbReference type="GO" id="GO:0006167">
    <property type="term" value="P:AMP biosynthetic process"/>
    <property type="evidence" value="ECO:0007669"/>
    <property type="project" value="TreeGrafter"/>
</dbReference>
<protein>
    <submittedName>
        <fullName evidence="4">NUDIX hydrolase</fullName>
    </submittedName>
</protein>
<dbReference type="Pfam" id="PF00293">
    <property type="entry name" value="NUDIX"/>
    <property type="match status" value="1"/>
</dbReference>
<dbReference type="SUPFAM" id="SSF55811">
    <property type="entry name" value="Nudix"/>
    <property type="match status" value="1"/>
</dbReference>
<dbReference type="Gene3D" id="3.90.79.10">
    <property type="entry name" value="Nucleoside Triphosphate Pyrophosphohydrolase"/>
    <property type="match status" value="1"/>
</dbReference>
<dbReference type="InterPro" id="IPR020084">
    <property type="entry name" value="NUDIX_hydrolase_CS"/>
</dbReference>
<organism evidence="4 5">
    <name type="scientific">Sphingomonas psychrotolerans</name>
    <dbReference type="NCBI Taxonomy" id="1327635"/>
    <lineage>
        <taxon>Bacteria</taxon>
        <taxon>Pseudomonadati</taxon>
        <taxon>Pseudomonadota</taxon>
        <taxon>Alphaproteobacteria</taxon>
        <taxon>Sphingomonadales</taxon>
        <taxon>Sphingomonadaceae</taxon>
        <taxon>Sphingomonas</taxon>
    </lineage>
</organism>
<dbReference type="InterPro" id="IPR000086">
    <property type="entry name" value="NUDIX_hydrolase_dom"/>
</dbReference>